<name>A0A7X4KHZ0_9BURK</name>
<keyword evidence="11" id="KW-0234">DNA repair</keyword>
<dbReference type="PROSITE" id="PS51193">
    <property type="entry name" value="HELICASE_ATP_BIND_2"/>
    <property type="match status" value="1"/>
</dbReference>
<dbReference type="Gene3D" id="3.90.320.10">
    <property type="match status" value="1"/>
</dbReference>
<reference evidence="15 16" key="1">
    <citation type="submission" date="2019-12" db="EMBL/GenBank/DDBJ databases">
        <title>Novel species isolated from a subtropical stream in China.</title>
        <authorList>
            <person name="Lu H."/>
        </authorList>
    </citation>
    <scope>NUCLEOTIDE SEQUENCE [LARGE SCALE GENOMIC DNA]</scope>
    <source>
        <strain evidence="15 16">FT134W</strain>
    </source>
</reference>
<dbReference type="GO" id="GO:0003678">
    <property type="term" value="F:DNA helicase activity"/>
    <property type="evidence" value="ECO:0007669"/>
    <property type="project" value="InterPro"/>
</dbReference>
<dbReference type="GO" id="GO:0051539">
    <property type="term" value="F:4 iron, 4 sulfur cluster binding"/>
    <property type="evidence" value="ECO:0007669"/>
    <property type="project" value="UniProtKB-KW"/>
</dbReference>
<dbReference type="InterPro" id="IPR010614">
    <property type="entry name" value="RAD3-like_helicase_DEAD"/>
</dbReference>
<keyword evidence="4" id="KW-0227">DNA damage</keyword>
<keyword evidence="12" id="KW-0413">Isomerase</keyword>
<evidence type="ECO:0000256" key="11">
    <source>
        <dbReference type="ARBA" id="ARBA00023204"/>
    </source>
</evidence>
<dbReference type="InterPro" id="IPR006554">
    <property type="entry name" value="Helicase-like_DEXD_c2"/>
</dbReference>
<comment type="caution">
    <text evidence="15">The sequence shown here is derived from an EMBL/GenBank/DDBJ whole genome shotgun (WGS) entry which is preliminary data.</text>
</comment>
<evidence type="ECO:0000259" key="14">
    <source>
        <dbReference type="PROSITE" id="PS51193"/>
    </source>
</evidence>
<evidence type="ECO:0000256" key="2">
    <source>
        <dbReference type="ARBA" id="ARBA00022723"/>
    </source>
</evidence>
<dbReference type="GO" id="GO:0016818">
    <property type="term" value="F:hydrolase activity, acting on acid anhydrides, in phosphorus-containing anhydrides"/>
    <property type="evidence" value="ECO:0007669"/>
    <property type="project" value="InterPro"/>
</dbReference>
<keyword evidence="8" id="KW-0408">Iron</keyword>
<dbReference type="GO" id="GO:0005524">
    <property type="term" value="F:ATP binding"/>
    <property type="evidence" value="ECO:0007669"/>
    <property type="project" value="UniProtKB-KW"/>
</dbReference>
<dbReference type="Pfam" id="PF06733">
    <property type="entry name" value="DEAD_2"/>
    <property type="match status" value="1"/>
</dbReference>
<dbReference type="Gene3D" id="3.40.50.300">
    <property type="entry name" value="P-loop containing nucleotide triphosphate hydrolases"/>
    <property type="match status" value="2"/>
</dbReference>
<evidence type="ECO:0000256" key="6">
    <source>
        <dbReference type="ARBA" id="ARBA00022806"/>
    </source>
</evidence>
<dbReference type="Pfam" id="PF13307">
    <property type="entry name" value="Helicase_C_2"/>
    <property type="match status" value="1"/>
</dbReference>
<dbReference type="InterPro" id="IPR014013">
    <property type="entry name" value="Helic_SF1/SF2_ATP-bd_DinG/Rad3"/>
</dbReference>
<comment type="similarity">
    <text evidence="13">Belongs to the helicase family. DinG subfamily.</text>
</comment>
<feature type="domain" description="Helicase ATP-binding" evidence="14">
    <location>
        <begin position="176"/>
        <end position="440"/>
    </location>
</feature>
<dbReference type="InterPro" id="IPR006555">
    <property type="entry name" value="ATP-dep_Helicase_C"/>
</dbReference>
<sequence length="784" mass="87635">MTPARYTVAVRALCEFTAKAGDLDLRFTPSPTAQEGIAGHGVVTSRRDDDYETEVSLSGDFGPLHVRGRADGYDARANRLEEIKTYRGDLKKMPDNQRALHWAQVKVYGHLLCEDRGLEKIRLALVYFDIGSQKETVLHEDYTAADLQAWFEQQCGLFIRWAEQEMAHRAERDLQLKAMRFPYSDFRPGQRQLAEAMYRASNRKVCLLAQAPTGIGKSVGSLFPMLKASADHGVDKIFFLAAKTSGRQMALDAVDLIREGAPLLPLRTLELAAKSTACVNPDKACHGDSCPLAKGFYDRLPDARASALALMAPSGSESSGSAPPALDRDTLRAIALAHNVCPYYLSSEMARWCDIVIGDYNYYFDSSAMLHSLTQLNDWKVNVLVDEAHNMVSRARKMYSADMEHDGVRLLRKIVPDELKKPLERVHKQWNQLEKDQSAEYQSYAALPEKFMGALQTAATAISDYMADHPGYVEPDLQSFYFNALMFAKLAESFGDHALFDIEKSPGARASNSNSVLCIRNIVPAPYLKPRFDSTHTTALFSATLSPWNYFGDMLGMPETTAWVDVESPFAAEQLSVQVASHISTRYAHRQQSLRPIADLMGKQYAAQRGNYLAFFSSFDYMEKAANQFSELYPDVPVWRQSRRMDEAERAQFLDRFTLDSEGIGFAVLGGSFGEGVDLPGARLIGAFVATLGLPQINPVNEQIRARMETIFGAGYDYTYTYPGMQKVVQAAGRVIRTTSDRGTVYLIDDRFGRPEIQELMPSWWSIERHSPLANRDSSENAEA</sequence>
<evidence type="ECO:0000256" key="10">
    <source>
        <dbReference type="ARBA" id="ARBA00023125"/>
    </source>
</evidence>
<dbReference type="SUPFAM" id="SSF52540">
    <property type="entry name" value="P-loop containing nucleoside triphosphate hydrolases"/>
    <property type="match status" value="1"/>
</dbReference>
<evidence type="ECO:0000256" key="5">
    <source>
        <dbReference type="ARBA" id="ARBA00022801"/>
    </source>
</evidence>
<dbReference type="InterPro" id="IPR045028">
    <property type="entry name" value="DinG/Rad3-like"/>
</dbReference>
<evidence type="ECO:0000256" key="1">
    <source>
        <dbReference type="ARBA" id="ARBA00022485"/>
    </source>
</evidence>
<keyword evidence="3" id="KW-0547">Nucleotide-binding</keyword>
<gene>
    <name evidence="15" type="ORF">GTP56_12565</name>
</gene>
<dbReference type="PANTHER" id="PTHR11472">
    <property type="entry name" value="DNA REPAIR DEAD HELICASE RAD3/XP-D SUBFAMILY MEMBER"/>
    <property type="match status" value="1"/>
</dbReference>
<dbReference type="Proteomes" id="UP000469734">
    <property type="component" value="Unassembled WGS sequence"/>
</dbReference>
<evidence type="ECO:0000313" key="15">
    <source>
        <dbReference type="EMBL" id="MYM73028.1"/>
    </source>
</evidence>
<accession>A0A7X4KHZ0</accession>
<evidence type="ECO:0000256" key="12">
    <source>
        <dbReference type="ARBA" id="ARBA00023235"/>
    </source>
</evidence>
<keyword evidence="6 15" id="KW-0347">Helicase</keyword>
<dbReference type="InterPro" id="IPR027417">
    <property type="entry name" value="P-loop_NTPase"/>
</dbReference>
<organism evidence="15 16">
    <name type="scientific">Duganella margarita</name>
    <dbReference type="NCBI Taxonomy" id="2692170"/>
    <lineage>
        <taxon>Bacteria</taxon>
        <taxon>Pseudomonadati</taxon>
        <taxon>Pseudomonadota</taxon>
        <taxon>Betaproteobacteria</taxon>
        <taxon>Burkholderiales</taxon>
        <taxon>Oxalobacteraceae</taxon>
        <taxon>Telluria group</taxon>
        <taxon>Duganella</taxon>
    </lineage>
</organism>
<proteinExistence type="inferred from homology"/>
<evidence type="ECO:0000256" key="9">
    <source>
        <dbReference type="ARBA" id="ARBA00023014"/>
    </source>
</evidence>
<dbReference type="RefSeq" id="WP_161050321.1">
    <property type="nucleotide sequence ID" value="NZ_WWCR01000011.1"/>
</dbReference>
<dbReference type="GO" id="GO:0003677">
    <property type="term" value="F:DNA binding"/>
    <property type="evidence" value="ECO:0007669"/>
    <property type="project" value="UniProtKB-KW"/>
</dbReference>
<dbReference type="SMART" id="SM00491">
    <property type="entry name" value="HELICc2"/>
    <property type="match status" value="1"/>
</dbReference>
<keyword evidence="5" id="KW-0378">Hydrolase</keyword>
<keyword evidence="10" id="KW-0238">DNA-binding</keyword>
<keyword evidence="9" id="KW-0411">Iron-sulfur</keyword>
<dbReference type="PANTHER" id="PTHR11472:SF34">
    <property type="entry name" value="REGULATOR OF TELOMERE ELONGATION HELICASE 1"/>
    <property type="match status" value="1"/>
</dbReference>
<dbReference type="SMART" id="SM00488">
    <property type="entry name" value="DEXDc2"/>
    <property type="match status" value="1"/>
</dbReference>
<keyword evidence="2" id="KW-0479">Metal-binding</keyword>
<evidence type="ECO:0000256" key="13">
    <source>
        <dbReference type="ARBA" id="ARBA00038058"/>
    </source>
</evidence>
<dbReference type="InterPro" id="IPR011604">
    <property type="entry name" value="PDDEXK-like_dom_sf"/>
</dbReference>
<keyword evidence="1" id="KW-0004">4Fe-4S</keyword>
<dbReference type="GO" id="GO:0046872">
    <property type="term" value="F:metal ion binding"/>
    <property type="evidence" value="ECO:0007669"/>
    <property type="project" value="UniProtKB-KW"/>
</dbReference>
<keyword evidence="7" id="KW-0067">ATP-binding</keyword>
<dbReference type="Gene3D" id="1.10.275.30">
    <property type="match status" value="1"/>
</dbReference>
<evidence type="ECO:0000256" key="7">
    <source>
        <dbReference type="ARBA" id="ARBA00022840"/>
    </source>
</evidence>
<dbReference type="GO" id="GO:0006281">
    <property type="term" value="P:DNA repair"/>
    <property type="evidence" value="ECO:0007669"/>
    <property type="project" value="UniProtKB-KW"/>
</dbReference>
<protein>
    <submittedName>
        <fullName evidence="15">ATP-dependent DNA helicase</fullName>
    </submittedName>
</protein>
<dbReference type="AlphaFoldDB" id="A0A7X4KHZ0"/>
<evidence type="ECO:0000256" key="4">
    <source>
        <dbReference type="ARBA" id="ARBA00022763"/>
    </source>
</evidence>
<dbReference type="EMBL" id="WWCR01000011">
    <property type="protein sequence ID" value="MYM73028.1"/>
    <property type="molecule type" value="Genomic_DNA"/>
</dbReference>
<evidence type="ECO:0000256" key="8">
    <source>
        <dbReference type="ARBA" id="ARBA00023004"/>
    </source>
</evidence>
<evidence type="ECO:0000313" key="16">
    <source>
        <dbReference type="Proteomes" id="UP000469734"/>
    </source>
</evidence>
<evidence type="ECO:0000256" key="3">
    <source>
        <dbReference type="ARBA" id="ARBA00022741"/>
    </source>
</evidence>